<evidence type="ECO:0000256" key="1">
    <source>
        <dbReference type="ARBA" id="ARBA00004377"/>
    </source>
</evidence>
<evidence type="ECO:0000313" key="13">
    <source>
        <dbReference type="EMBL" id="MBC3830711.1"/>
    </source>
</evidence>
<protein>
    <recommendedName>
        <fullName evidence="15">General secretion pathway protein GspL</fullName>
    </recommendedName>
</protein>
<dbReference type="Pfam" id="PF05134">
    <property type="entry name" value="T2SSL"/>
    <property type="match status" value="1"/>
</dbReference>
<keyword evidence="8 10" id="KW-1133">Transmembrane helix</keyword>
<evidence type="ECO:0000256" key="9">
    <source>
        <dbReference type="ARBA" id="ARBA00023136"/>
    </source>
</evidence>
<evidence type="ECO:0000259" key="11">
    <source>
        <dbReference type="Pfam" id="PF05134"/>
    </source>
</evidence>
<keyword evidence="6 10" id="KW-0812">Transmembrane</keyword>
<feature type="transmembrane region" description="Helical" evidence="10">
    <location>
        <begin position="281"/>
        <end position="299"/>
    </location>
</feature>
<evidence type="ECO:0000256" key="3">
    <source>
        <dbReference type="ARBA" id="ARBA00022448"/>
    </source>
</evidence>
<dbReference type="SUPFAM" id="SSF53067">
    <property type="entry name" value="Actin-like ATPase domain"/>
    <property type="match status" value="1"/>
</dbReference>
<evidence type="ECO:0000256" key="7">
    <source>
        <dbReference type="ARBA" id="ARBA00022927"/>
    </source>
</evidence>
<accession>A0ABR6XMH7</accession>
<dbReference type="NCBIfam" id="TIGR01709">
    <property type="entry name" value="typeII_sec_gspL"/>
    <property type="match status" value="1"/>
</dbReference>
<keyword evidence="4" id="KW-1003">Cell membrane</keyword>
<evidence type="ECO:0008006" key="15">
    <source>
        <dbReference type="Google" id="ProtNLM"/>
    </source>
</evidence>
<keyword evidence="7" id="KW-0653">Protein transport</keyword>
<evidence type="ECO:0000256" key="4">
    <source>
        <dbReference type="ARBA" id="ARBA00022475"/>
    </source>
</evidence>
<organism evidence="13 14">
    <name type="scientific">Undibacterium amnicola</name>
    <dbReference type="NCBI Taxonomy" id="1834038"/>
    <lineage>
        <taxon>Bacteria</taxon>
        <taxon>Pseudomonadati</taxon>
        <taxon>Pseudomonadota</taxon>
        <taxon>Betaproteobacteria</taxon>
        <taxon>Burkholderiales</taxon>
        <taxon>Oxalobacteraceae</taxon>
        <taxon>Undibacterium</taxon>
    </lineage>
</organism>
<comment type="caution">
    <text evidence="13">The sequence shown here is derived from an EMBL/GenBank/DDBJ whole genome shotgun (WGS) entry which is preliminary data.</text>
</comment>
<keyword evidence="5" id="KW-0997">Cell inner membrane</keyword>
<dbReference type="InterPro" id="IPR007812">
    <property type="entry name" value="T2SS_protein-GspL"/>
</dbReference>
<comment type="similarity">
    <text evidence="2">Belongs to the GSP L family.</text>
</comment>
<dbReference type="InterPro" id="IPR043129">
    <property type="entry name" value="ATPase_NBD"/>
</dbReference>
<gene>
    <name evidence="13" type="ORF">H8K33_04230</name>
</gene>
<keyword evidence="9 10" id="KW-0472">Membrane</keyword>
<dbReference type="RefSeq" id="WP_186889694.1">
    <property type="nucleotide sequence ID" value="NZ_JACOFU010000001.1"/>
</dbReference>
<dbReference type="PIRSF" id="PIRSF015761">
    <property type="entry name" value="Protein_L"/>
    <property type="match status" value="1"/>
</dbReference>
<reference evidence="13 14" key="1">
    <citation type="submission" date="2020-08" db="EMBL/GenBank/DDBJ databases">
        <title>Novel species isolated from subtropical streams in China.</title>
        <authorList>
            <person name="Lu H."/>
        </authorList>
    </citation>
    <scope>NUCLEOTIDE SEQUENCE [LARGE SCALE GENOMIC DNA]</scope>
    <source>
        <strain evidence="13 14">KCTC 52442</strain>
    </source>
</reference>
<sequence length="433" mass="47776">MASTLYLQLPPKVVADRLGALDQQVVAYCQASADKNILQQGRDSLSAIQKNVSGVDDLVLLVSASDVNFIEVAVPPMPFAKLKAALPNLLEEQLLSDPTDLLFVPSQPVNGKCTVAVVAKSWMEQLLLVGAAFAARKVSAYAVSDCLGHAADFSTVLVEMVVADNLTCEISVKGDSQIRLGLSIDSQGKELSERDFANQIYAAVNILVPQQNLQCYVPIELESSLQQLISIDDANDGVTQRQIQFHRPDWKNKIAKVSNQTIDLFSTLHVEGKHSVDWLKWRWTIILLVTMLLISLLALNWQWMSLRREANTIRDSIQAIYQTTFPKEPVSRDPVFQMQQKINLAKKMSGQSGNDDFLVLSAQFAAAWGQLVPAQASATVSSIEYRERSLFITPKNPAEFPADQLTTLLKERGLKLDVKDGVLKLTVDMGGVR</sequence>
<evidence type="ECO:0000256" key="2">
    <source>
        <dbReference type="ARBA" id="ARBA00005318"/>
    </source>
</evidence>
<evidence type="ECO:0000256" key="5">
    <source>
        <dbReference type="ARBA" id="ARBA00022519"/>
    </source>
</evidence>
<evidence type="ECO:0000313" key="14">
    <source>
        <dbReference type="Proteomes" id="UP000643610"/>
    </source>
</evidence>
<evidence type="ECO:0000256" key="8">
    <source>
        <dbReference type="ARBA" id="ARBA00022989"/>
    </source>
</evidence>
<feature type="domain" description="GspL cytoplasmic actin-ATPase-like" evidence="11">
    <location>
        <begin position="31"/>
        <end position="127"/>
    </location>
</feature>
<evidence type="ECO:0000256" key="6">
    <source>
        <dbReference type="ARBA" id="ARBA00022692"/>
    </source>
</evidence>
<dbReference type="Proteomes" id="UP000643610">
    <property type="component" value="Unassembled WGS sequence"/>
</dbReference>
<keyword evidence="3" id="KW-0813">Transport</keyword>
<dbReference type="InterPro" id="IPR025691">
    <property type="entry name" value="GspL_pp_dom"/>
</dbReference>
<feature type="domain" description="GspL periplasmic" evidence="12">
    <location>
        <begin position="277"/>
        <end position="369"/>
    </location>
</feature>
<evidence type="ECO:0000259" key="12">
    <source>
        <dbReference type="Pfam" id="PF12693"/>
    </source>
</evidence>
<dbReference type="Gene3D" id="3.30.420.380">
    <property type="match status" value="1"/>
</dbReference>
<dbReference type="Pfam" id="PF12693">
    <property type="entry name" value="GspL_C"/>
    <property type="match status" value="1"/>
</dbReference>
<name>A0ABR6XMH7_9BURK</name>
<proteinExistence type="inferred from homology"/>
<comment type="subcellular location">
    <subcellularLocation>
        <location evidence="1">Cell inner membrane</location>
        <topology evidence="1">Single-pass membrane protein</topology>
    </subcellularLocation>
</comment>
<evidence type="ECO:0000256" key="10">
    <source>
        <dbReference type="SAM" id="Phobius"/>
    </source>
</evidence>
<keyword evidence="14" id="KW-1185">Reference proteome</keyword>
<dbReference type="EMBL" id="JACOFU010000001">
    <property type="protein sequence ID" value="MBC3830711.1"/>
    <property type="molecule type" value="Genomic_DNA"/>
</dbReference>
<dbReference type="InterPro" id="IPR024230">
    <property type="entry name" value="GspL_cyto_dom"/>
</dbReference>